<organism evidence="1">
    <name type="scientific">Tenacibaculum sp. Pbs-1</name>
    <dbReference type="NCBI Taxonomy" id="3238748"/>
    <lineage>
        <taxon>Bacteria</taxon>
        <taxon>Pseudomonadati</taxon>
        <taxon>Bacteroidota</taxon>
        <taxon>Flavobacteriia</taxon>
        <taxon>Flavobacteriales</taxon>
        <taxon>Flavobacteriaceae</taxon>
        <taxon>Tenacibaculum</taxon>
    </lineage>
</organism>
<proteinExistence type="predicted"/>
<evidence type="ECO:0008006" key="2">
    <source>
        <dbReference type="Google" id="ProtNLM"/>
    </source>
</evidence>
<protein>
    <recommendedName>
        <fullName evidence="2">Outer membrane lipoprotein carrier protein LolA</fullName>
    </recommendedName>
</protein>
<dbReference type="EMBL" id="AP035888">
    <property type="protein sequence ID" value="BFP67822.1"/>
    <property type="molecule type" value="Genomic_DNA"/>
</dbReference>
<reference evidence="1" key="1">
    <citation type="submission" date="2024-08" db="EMBL/GenBank/DDBJ databases">
        <title>Whole genome sequence of Tenacibaculum sp. strain pbs-1 associated with black-spot shell disease in Akoya pearl oysters.</title>
        <authorList>
            <person name="Sakatoku A."/>
            <person name="Suzuki T."/>
            <person name="Hatano K."/>
            <person name="Seki M."/>
            <person name="Tanaka D."/>
            <person name="Nakamura S."/>
            <person name="Suzuki N."/>
            <person name="Isshiki T."/>
        </authorList>
    </citation>
    <scope>NUCLEOTIDE SEQUENCE</scope>
    <source>
        <strain evidence="1">Pbs-1</strain>
    </source>
</reference>
<sequence length="228" mass="27105">MKLKLLLITALVTNTVFSQFTRSQKIPKHANSIFNNNMDHFAMAKIDMKFNNEFGKNVSGTYYLTKEWKKCKITTKENKSYTLPNCNYNLFDKRFEVQFENNDFIYLKKQNIEQIIFDNKTFKPISNNLISNTDNNYYQEIAQNKNITLVKLYKLKKRTVNSKESLGIIENKIINKSYNYFIKDNQLIKIPRSKKKTLSILDIKYKKKEHKEINTKNTNDLKKLLQKL</sequence>
<accession>A0AB33L3T8</accession>
<dbReference type="AlphaFoldDB" id="A0AB33L3T8"/>
<name>A0AB33L3T8_9FLAO</name>
<evidence type="ECO:0000313" key="1">
    <source>
        <dbReference type="EMBL" id="BFP67822.1"/>
    </source>
</evidence>
<gene>
    <name evidence="1" type="ORF">Pbs1_11650</name>
</gene>